<reference evidence="3 4" key="1">
    <citation type="submission" date="2023-05" db="EMBL/GenBank/DDBJ databases">
        <title>Lysobacter sp. strain LF1 Genome sequencing and assembly.</title>
        <authorList>
            <person name="Jung Y."/>
        </authorList>
    </citation>
    <scope>NUCLEOTIDE SEQUENCE [LARGE SCALE GENOMIC DNA]</scope>
    <source>
        <strain evidence="3 4">LF1</strain>
    </source>
</reference>
<evidence type="ECO:0000256" key="1">
    <source>
        <dbReference type="SAM" id="MobiDB-lite"/>
    </source>
</evidence>
<name>A0ABT6XDN0_9GAMM</name>
<sequence>MSESWNPYEVAPSSRATQSRPEREHDPIADLDVSETWKRRFRLIEKAGGVQMTHFRDLSFGERMSINFNVLAFFFGPFYYLIKGMWRPAVAYLLIVFAIVVVLELAGLGRLARSVGYGMAAVYSLRANITYYRQRVLEEYPWL</sequence>
<gene>
    <name evidence="3" type="ORF">QLQ15_04930</name>
</gene>
<dbReference type="Pfam" id="PF10947">
    <property type="entry name" value="DUF2628"/>
    <property type="match status" value="1"/>
</dbReference>
<keyword evidence="4" id="KW-1185">Reference proteome</keyword>
<feature type="region of interest" description="Disordered" evidence="1">
    <location>
        <begin position="1"/>
        <end position="25"/>
    </location>
</feature>
<dbReference type="InterPro" id="IPR024399">
    <property type="entry name" value="DUF2628"/>
</dbReference>
<protein>
    <submittedName>
        <fullName evidence="3">DUF2628 domain-containing protein</fullName>
    </submittedName>
</protein>
<feature type="transmembrane region" description="Helical" evidence="2">
    <location>
        <begin position="64"/>
        <end position="82"/>
    </location>
</feature>
<evidence type="ECO:0000313" key="4">
    <source>
        <dbReference type="Proteomes" id="UP001321580"/>
    </source>
</evidence>
<keyword evidence="2" id="KW-0472">Membrane</keyword>
<evidence type="ECO:0000256" key="2">
    <source>
        <dbReference type="SAM" id="Phobius"/>
    </source>
</evidence>
<feature type="transmembrane region" description="Helical" evidence="2">
    <location>
        <begin position="89"/>
        <end position="109"/>
    </location>
</feature>
<dbReference type="Proteomes" id="UP001321580">
    <property type="component" value="Unassembled WGS sequence"/>
</dbReference>
<accession>A0ABT6XDN0</accession>
<keyword evidence="2" id="KW-0812">Transmembrane</keyword>
<organism evidence="3 4">
    <name type="scientific">Lysobacter stagni</name>
    <dbReference type="NCBI Taxonomy" id="3045172"/>
    <lineage>
        <taxon>Bacteria</taxon>
        <taxon>Pseudomonadati</taxon>
        <taxon>Pseudomonadota</taxon>
        <taxon>Gammaproteobacteria</taxon>
        <taxon>Lysobacterales</taxon>
        <taxon>Lysobacteraceae</taxon>
        <taxon>Lysobacter</taxon>
    </lineage>
</organism>
<evidence type="ECO:0000313" key="3">
    <source>
        <dbReference type="EMBL" id="MDI9238254.1"/>
    </source>
</evidence>
<proteinExistence type="predicted"/>
<comment type="caution">
    <text evidence="3">The sequence shown here is derived from an EMBL/GenBank/DDBJ whole genome shotgun (WGS) entry which is preliminary data.</text>
</comment>
<dbReference type="RefSeq" id="WP_283211730.1">
    <property type="nucleotide sequence ID" value="NZ_JASGBI010000001.1"/>
</dbReference>
<dbReference type="EMBL" id="JASGBI010000001">
    <property type="protein sequence ID" value="MDI9238254.1"/>
    <property type="molecule type" value="Genomic_DNA"/>
</dbReference>
<keyword evidence="2" id="KW-1133">Transmembrane helix</keyword>